<gene>
    <name evidence="1" type="ORF">SAMN02745116_00172</name>
</gene>
<dbReference type="STRING" id="263852.SAMN02745116_00172"/>
<name>A0A1T4KBF5_9ENTE</name>
<accession>A0A1T4KBF5</accession>
<dbReference type="AlphaFoldDB" id="A0A1T4KBF5"/>
<dbReference type="Proteomes" id="UP000190328">
    <property type="component" value="Unassembled WGS sequence"/>
</dbReference>
<protein>
    <submittedName>
        <fullName evidence="1">Uncharacterized protein</fullName>
    </submittedName>
</protein>
<evidence type="ECO:0000313" key="2">
    <source>
        <dbReference type="Proteomes" id="UP000190328"/>
    </source>
</evidence>
<proteinExistence type="predicted"/>
<sequence length="658" mass="72312">MKKIAWIIYLSLLVFLGAWKVSGYTVDELGRAEIRTAQDIRDAITVFSGGATSETKPAITSVPKTFILKNNVYYAGNNNDYRLIGGTAENPSTLVVDGDGYTYTFGDGGDYSTFLPSGSYISITFKNMNVGNVDNSVEIPVGITNPEDVKMASDKNAPYITHNWYGMFFCSGRKGITITYENVNYVAARYGQMLYATGGDATSPNVVRFKGNNNIIYPNGASGAQELSEGISQYEVLSGTTNIVIRNNNSGANIIKPDDASSTNPIKLTVAEGATLNFSDNGSSGGFYAGESADTIWQIDGTLNMDFTGGKRGFMSGSNKSFQMTVGSTGTFLTKGGLNWNFINRTRSNNGSTITAEENSYIDWERNNGRLFSGSPVANKFFIYLNNPRFAAFRSSKNNSLFGDYRQYNNLKIVCSANMAAYAYSSTTPDESTDSTSDEGSDVIGQDGLILEKDLSAMVRAVDHETTMGADFRVANDLIPVKDENDKAVLSQFKDAKAIFFKKAGMWWAEKPGDMTWRYSLADVWHLAPTMNGSYFAPRNDPEPENNFMKFTIRDDGVSGNVNWQITASATPLVDKVHNFTMAPLKWVEQYGEMEGEVMELSEWSLSSNSEILSQGKYNTDKTVTYDAMHGVIPQLTVNMFAGEYKGRVDWTLTDSIE</sequence>
<dbReference type="OrthoDB" id="2329909at2"/>
<keyword evidence="2" id="KW-1185">Reference proteome</keyword>
<dbReference type="EMBL" id="FUXI01000002">
    <property type="protein sequence ID" value="SJZ39770.1"/>
    <property type="molecule type" value="Genomic_DNA"/>
</dbReference>
<reference evidence="1 2" key="1">
    <citation type="submission" date="2017-02" db="EMBL/GenBank/DDBJ databases">
        <authorList>
            <person name="Peterson S.W."/>
        </authorList>
    </citation>
    <scope>NUCLEOTIDE SEQUENCE [LARGE SCALE GENOMIC DNA]</scope>
    <source>
        <strain evidence="1 2">ATCC BAA-1030</strain>
    </source>
</reference>
<dbReference type="RefSeq" id="WP_078806150.1">
    <property type="nucleotide sequence ID" value="NZ_FUXI01000002.1"/>
</dbReference>
<evidence type="ECO:0000313" key="1">
    <source>
        <dbReference type="EMBL" id="SJZ39770.1"/>
    </source>
</evidence>
<organism evidence="1 2">
    <name type="scientific">Pilibacter termitis</name>
    <dbReference type="NCBI Taxonomy" id="263852"/>
    <lineage>
        <taxon>Bacteria</taxon>
        <taxon>Bacillati</taxon>
        <taxon>Bacillota</taxon>
        <taxon>Bacilli</taxon>
        <taxon>Lactobacillales</taxon>
        <taxon>Enterococcaceae</taxon>
        <taxon>Pilibacter</taxon>
    </lineage>
</organism>